<evidence type="ECO:0000313" key="1">
    <source>
        <dbReference type="EMBL" id="PWA38895.1"/>
    </source>
</evidence>
<evidence type="ECO:0000313" key="2">
    <source>
        <dbReference type="Proteomes" id="UP000245207"/>
    </source>
</evidence>
<dbReference type="Proteomes" id="UP000245207">
    <property type="component" value="Unassembled WGS sequence"/>
</dbReference>
<reference evidence="1 2" key="1">
    <citation type="journal article" date="2018" name="Mol. Plant">
        <title>The genome of Artemisia annua provides insight into the evolution of Asteraceae family and artemisinin biosynthesis.</title>
        <authorList>
            <person name="Shen Q."/>
            <person name="Zhang L."/>
            <person name="Liao Z."/>
            <person name="Wang S."/>
            <person name="Yan T."/>
            <person name="Shi P."/>
            <person name="Liu M."/>
            <person name="Fu X."/>
            <person name="Pan Q."/>
            <person name="Wang Y."/>
            <person name="Lv Z."/>
            <person name="Lu X."/>
            <person name="Zhang F."/>
            <person name="Jiang W."/>
            <person name="Ma Y."/>
            <person name="Chen M."/>
            <person name="Hao X."/>
            <person name="Li L."/>
            <person name="Tang Y."/>
            <person name="Lv G."/>
            <person name="Zhou Y."/>
            <person name="Sun X."/>
            <person name="Brodelius P.E."/>
            <person name="Rose J.K.C."/>
            <person name="Tang K."/>
        </authorList>
    </citation>
    <scope>NUCLEOTIDE SEQUENCE [LARGE SCALE GENOMIC DNA]</scope>
    <source>
        <strain evidence="2">cv. Huhao1</strain>
        <tissue evidence="1">Leaf</tissue>
    </source>
</reference>
<organism evidence="1 2">
    <name type="scientific">Artemisia annua</name>
    <name type="common">Sweet wormwood</name>
    <dbReference type="NCBI Taxonomy" id="35608"/>
    <lineage>
        <taxon>Eukaryota</taxon>
        <taxon>Viridiplantae</taxon>
        <taxon>Streptophyta</taxon>
        <taxon>Embryophyta</taxon>
        <taxon>Tracheophyta</taxon>
        <taxon>Spermatophyta</taxon>
        <taxon>Magnoliopsida</taxon>
        <taxon>eudicotyledons</taxon>
        <taxon>Gunneridae</taxon>
        <taxon>Pentapetalae</taxon>
        <taxon>asterids</taxon>
        <taxon>campanulids</taxon>
        <taxon>Asterales</taxon>
        <taxon>Asteraceae</taxon>
        <taxon>Asteroideae</taxon>
        <taxon>Anthemideae</taxon>
        <taxon>Artemisiinae</taxon>
        <taxon>Artemisia</taxon>
    </lineage>
</organism>
<accession>A0A2U1KQ61</accession>
<dbReference type="EMBL" id="PKPP01015162">
    <property type="protein sequence ID" value="PWA38895.1"/>
    <property type="molecule type" value="Genomic_DNA"/>
</dbReference>
<gene>
    <name evidence="1" type="ORF">CTI12_AA576980</name>
</gene>
<sequence length="138" mass="16187">MGSLMGGWDSHVHDHKSIHLERNKSMTRDAIETYWRSKKSIDEVHDALKPCHTFSKGDQKFETEKIYTRSNSLPITKESSILEAPENDDKNREEFFKKRGWWINSRWAFLNEPPVIASETPSRYASQFHVAKKHIDDI</sequence>
<dbReference type="OrthoDB" id="1858881at2759"/>
<dbReference type="PANTHER" id="PTHR33872">
    <property type="entry name" value="DNA POLYMERASE EPSILON CATALYTIC SUBUNIT A"/>
    <property type="match status" value="1"/>
</dbReference>
<keyword evidence="2" id="KW-1185">Reference proteome</keyword>
<dbReference type="PANTHER" id="PTHR33872:SF2">
    <property type="entry name" value="DNA POLYMERASE EPSILON CATALYTIC SUBUNIT A"/>
    <property type="match status" value="1"/>
</dbReference>
<proteinExistence type="predicted"/>
<dbReference type="STRING" id="35608.A0A2U1KQ61"/>
<name>A0A2U1KQ61_ARTAN</name>
<dbReference type="AlphaFoldDB" id="A0A2U1KQ61"/>
<protein>
    <submittedName>
        <fullName evidence="1">Uncharacterized protein</fullName>
    </submittedName>
</protein>
<comment type="caution">
    <text evidence="1">The sequence shown here is derived from an EMBL/GenBank/DDBJ whole genome shotgun (WGS) entry which is preliminary data.</text>
</comment>